<dbReference type="InterPro" id="IPR015424">
    <property type="entry name" value="PyrdxlP-dep_Trfase"/>
</dbReference>
<evidence type="ECO:0008006" key="4">
    <source>
        <dbReference type="Google" id="ProtNLM"/>
    </source>
</evidence>
<protein>
    <recommendedName>
        <fullName evidence="4">Glutamate-1-semialdehyde 2,1-aminomutase</fullName>
    </recommendedName>
</protein>
<evidence type="ECO:0000256" key="2">
    <source>
        <dbReference type="ARBA" id="ARBA00022898"/>
    </source>
</evidence>
<dbReference type="AlphaFoldDB" id="A0A7S3JQM1"/>
<keyword evidence="2" id="KW-0663">Pyridoxal phosphate</keyword>
<dbReference type="PANTHER" id="PTHR43713:SF3">
    <property type="entry name" value="GLUTAMATE-1-SEMIALDEHYDE 2,1-AMINOMUTASE 1, CHLOROPLASTIC-RELATED"/>
    <property type="match status" value="1"/>
</dbReference>
<dbReference type="InterPro" id="IPR015422">
    <property type="entry name" value="PyrdxlP-dep_Trfase_small"/>
</dbReference>
<dbReference type="EMBL" id="HBIJ01003633">
    <property type="protein sequence ID" value="CAE0361824.1"/>
    <property type="molecule type" value="Transcribed_RNA"/>
</dbReference>
<dbReference type="Pfam" id="PF00202">
    <property type="entry name" value="Aminotran_3"/>
    <property type="match status" value="2"/>
</dbReference>
<accession>A0A7S3JQM1</accession>
<gene>
    <name evidence="3" type="ORF">ALAG00032_LOCUS2557</name>
</gene>
<name>A0A7S3JQM1_9STRA</name>
<dbReference type="SUPFAM" id="SSF53383">
    <property type="entry name" value="PLP-dependent transferases"/>
    <property type="match status" value="1"/>
</dbReference>
<organism evidence="3">
    <name type="scientific">Aureoumbra lagunensis</name>
    <dbReference type="NCBI Taxonomy" id="44058"/>
    <lineage>
        <taxon>Eukaryota</taxon>
        <taxon>Sar</taxon>
        <taxon>Stramenopiles</taxon>
        <taxon>Ochrophyta</taxon>
        <taxon>Pelagophyceae</taxon>
        <taxon>Pelagomonadales</taxon>
        <taxon>Aureoumbra</taxon>
    </lineage>
</organism>
<dbReference type="Gene3D" id="3.40.640.10">
    <property type="entry name" value="Type I PLP-dependent aspartate aminotransferase-like (Major domain)"/>
    <property type="match status" value="2"/>
</dbReference>
<proteinExistence type="predicted"/>
<evidence type="ECO:0000313" key="3">
    <source>
        <dbReference type="EMBL" id="CAE0361824.1"/>
    </source>
</evidence>
<dbReference type="InterPro" id="IPR015421">
    <property type="entry name" value="PyrdxlP-dep_Trfase_major"/>
</dbReference>
<dbReference type="InterPro" id="IPR049704">
    <property type="entry name" value="Aminotrans_3_PPA_site"/>
</dbReference>
<dbReference type="GO" id="GO:0030170">
    <property type="term" value="F:pyridoxal phosphate binding"/>
    <property type="evidence" value="ECO:0007669"/>
    <property type="project" value="InterPro"/>
</dbReference>
<dbReference type="InterPro" id="IPR005814">
    <property type="entry name" value="Aminotrans_3"/>
</dbReference>
<dbReference type="GO" id="GO:0008483">
    <property type="term" value="F:transaminase activity"/>
    <property type="evidence" value="ECO:0007669"/>
    <property type="project" value="InterPro"/>
</dbReference>
<evidence type="ECO:0000256" key="1">
    <source>
        <dbReference type="ARBA" id="ARBA00001933"/>
    </source>
</evidence>
<dbReference type="Gene3D" id="3.90.1150.10">
    <property type="entry name" value="Aspartate Aminotransferase, domain 1"/>
    <property type="match status" value="2"/>
</dbReference>
<sequence>MSFFTNDIKVIVVPVASYLLYKLVKWFYRRTITLLAMDPTPYAARLLAPIFPSYTFDENVYYKADGVNAEIAAKRKIGAIELAKRFDALLGVEARKANDVLKAGLSDLRFTDTNRVPFQFQAVTRKLFHVATITQSSRGPELIDVDGVASVDVSGSYGVNVCGYDAYKRFLDQAWKNSKALGPNVLGPIHPIINRVLPRLKAIAKKEEVSFHMSGTEAVMCAVRLCRFNTKRKLIVQFAGAYHGWWDGVQPGPGSERANNDVLYLKDMSSASLAVIRARNDEIAAVLVSPLQGLNPGKPPPSDLVLLDAKARETAKGSKLAYKQWLHELRECCTKAEVPLMFDEVYTGFRMAPGGAQEYYEVTADVVVYGKTLGGGLAVGVVCGPSHLMRRFDPTRPLRVAYVIGTFAAAPLTLAAMAEFLDWLDKAKADNLYAKMEAATDQFVNDLNKELVEKELPIRLDNLTTVWTVLFKQPGRYHWMFQYYLRAEGLTLSWVGTGRCLFSLDFTPAHFAKVKKSIINAATSMKKDGWWDGDISSKLIKNRITKELISHASKKIFGSIMSQSTNNNKKTE</sequence>
<dbReference type="PANTHER" id="PTHR43713">
    <property type="entry name" value="GLUTAMATE-1-SEMIALDEHYDE 2,1-AMINOMUTASE"/>
    <property type="match status" value="1"/>
</dbReference>
<dbReference type="PROSITE" id="PS00600">
    <property type="entry name" value="AA_TRANSFER_CLASS_3"/>
    <property type="match status" value="1"/>
</dbReference>
<comment type="cofactor">
    <cofactor evidence="1">
        <name>pyridoxal 5'-phosphate</name>
        <dbReference type="ChEBI" id="CHEBI:597326"/>
    </cofactor>
</comment>
<reference evidence="3" key="1">
    <citation type="submission" date="2021-01" db="EMBL/GenBank/DDBJ databases">
        <authorList>
            <person name="Corre E."/>
            <person name="Pelletier E."/>
            <person name="Niang G."/>
            <person name="Scheremetjew M."/>
            <person name="Finn R."/>
            <person name="Kale V."/>
            <person name="Holt S."/>
            <person name="Cochrane G."/>
            <person name="Meng A."/>
            <person name="Brown T."/>
            <person name="Cohen L."/>
        </authorList>
    </citation>
    <scope>NUCLEOTIDE SEQUENCE</scope>
    <source>
        <strain evidence="3">CCMP1510</strain>
    </source>
</reference>